<dbReference type="SUPFAM" id="SSF54695">
    <property type="entry name" value="POZ domain"/>
    <property type="match status" value="1"/>
</dbReference>
<evidence type="ECO:0000313" key="1">
    <source>
        <dbReference type="EMBL" id="SVA26960.1"/>
    </source>
</evidence>
<organism evidence="1">
    <name type="scientific">marine metagenome</name>
    <dbReference type="NCBI Taxonomy" id="408172"/>
    <lineage>
        <taxon>unclassified sequences</taxon>
        <taxon>metagenomes</taxon>
        <taxon>ecological metagenomes</taxon>
    </lineage>
</organism>
<dbReference type="EMBL" id="UINC01006342">
    <property type="protein sequence ID" value="SVA26960.1"/>
    <property type="molecule type" value="Genomic_DNA"/>
</dbReference>
<gene>
    <name evidence="1" type="ORF">METZ01_LOCUS79814</name>
</gene>
<dbReference type="AlphaFoldDB" id="A0A381UFP0"/>
<proteinExistence type="predicted"/>
<dbReference type="InterPro" id="IPR011333">
    <property type="entry name" value="SKP1/BTB/POZ_sf"/>
</dbReference>
<name>A0A381UFP0_9ZZZZ</name>
<protein>
    <submittedName>
        <fullName evidence="1">Uncharacterized protein</fullName>
    </submittedName>
</protein>
<sequence length="159" mass="19546">MAQVINNRFKRDHYVTTNQRKYYKIFILTNDDYYFIIEKRKLYKSLLFKNIFDLDKTAGNITNPIFLKKFKSKNVKIIVEYLNFYYNKIDFFEGPNQVTFNNIDYYLNNFDKKFLDKFNAFSISDLENLIKELSYFNIISLNRKMKFVLYFKKNQKRIK</sequence>
<dbReference type="Gene3D" id="3.30.710.10">
    <property type="entry name" value="Potassium Channel Kv1.1, Chain A"/>
    <property type="match status" value="1"/>
</dbReference>
<accession>A0A381UFP0</accession>
<reference evidence="1" key="1">
    <citation type="submission" date="2018-05" db="EMBL/GenBank/DDBJ databases">
        <authorList>
            <person name="Lanie J.A."/>
            <person name="Ng W.-L."/>
            <person name="Kazmierczak K.M."/>
            <person name="Andrzejewski T.M."/>
            <person name="Davidsen T.M."/>
            <person name="Wayne K.J."/>
            <person name="Tettelin H."/>
            <person name="Glass J.I."/>
            <person name="Rusch D."/>
            <person name="Podicherti R."/>
            <person name="Tsui H.-C.T."/>
            <person name="Winkler M.E."/>
        </authorList>
    </citation>
    <scope>NUCLEOTIDE SEQUENCE</scope>
</reference>